<keyword evidence="5" id="KW-1185">Reference proteome</keyword>
<comment type="caution">
    <text evidence="4">The sequence shown here is derived from an EMBL/GenBank/DDBJ whole genome shotgun (WGS) entry which is preliminary data.</text>
</comment>
<dbReference type="RefSeq" id="WP_258856057.1">
    <property type="nucleotide sequence ID" value="NZ_JANUGV010000002.1"/>
</dbReference>
<name>A0ABT2BIK3_9BURK</name>
<accession>A0ABT2BIK3</accession>
<dbReference type="Pfam" id="PF00990">
    <property type="entry name" value="GGDEF"/>
    <property type="match status" value="1"/>
</dbReference>
<sequence>MNKHDLVNELDRMRSLLALSRELLQTDDPMVVLDLVGKALADLMHMDRAILIVNTNGAQYVHGFDHGGRARYSDASNPLYRPGLACLQGDGSSAAQPAANVPAGAGAVMAVGVPPHRPTTALAVEWHRDGGALDIKARRQLLTQVAELTAAALGKLQARASLEQQVSQQSGQMMDTAHAHAAELARRDDVEHEIRELSLTDGMTGLRNRRGFFVEAEQAFKVAQRQHAASAVIFADIDGLKRINDAVGHQAGDQLICDAAGILRASFRNVDVVARVGGDEFAAFTLDDEQPDTVVERIRRNLHAFNRMEGRPFQVSLSIGIVQCDPAAGMSLDDYIHAADAQMYAHKQQRLH</sequence>
<comment type="catalytic activity">
    <reaction evidence="2">
        <text>2 GTP = 3',3'-c-di-GMP + 2 diphosphate</text>
        <dbReference type="Rhea" id="RHEA:24898"/>
        <dbReference type="ChEBI" id="CHEBI:33019"/>
        <dbReference type="ChEBI" id="CHEBI:37565"/>
        <dbReference type="ChEBI" id="CHEBI:58805"/>
        <dbReference type="EC" id="2.7.7.65"/>
    </reaction>
</comment>
<dbReference type="EMBL" id="JANUGV010000002">
    <property type="protein sequence ID" value="MCS0608353.1"/>
    <property type="molecule type" value="Genomic_DNA"/>
</dbReference>
<dbReference type="NCBIfam" id="TIGR00254">
    <property type="entry name" value="GGDEF"/>
    <property type="match status" value="1"/>
</dbReference>
<dbReference type="PROSITE" id="PS50887">
    <property type="entry name" value="GGDEF"/>
    <property type="match status" value="1"/>
</dbReference>
<gene>
    <name evidence="4" type="ORF">NX773_09275</name>
</gene>
<evidence type="ECO:0000313" key="5">
    <source>
        <dbReference type="Proteomes" id="UP001205861"/>
    </source>
</evidence>
<evidence type="ECO:0000256" key="1">
    <source>
        <dbReference type="ARBA" id="ARBA00012528"/>
    </source>
</evidence>
<dbReference type="PANTHER" id="PTHR45138:SF9">
    <property type="entry name" value="DIGUANYLATE CYCLASE DGCM-RELATED"/>
    <property type="match status" value="1"/>
</dbReference>
<dbReference type="InterPro" id="IPR029787">
    <property type="entry name" value="Nucleotide_cyclase"/>
</dbReference>
<dbReference type="Proteomes" id="UP001205861">
    <property type="component" value="Unassembled WGS sequence"/>
</dbReference>
<proteinExistence type="predicted"/>
<dbReference type="PANTHER" id="PTHR45138">
    <property type="entry name" value="REGULATORY COMPONENTS OF SENSORY TRANSDUCTION SYSTEM"/>
    <property type="match status" value="1"/>
</dbReference>
<evidence type="ECO:0000259" key="3">
    <source>
        <dbReference type="PROSITE" id="PS50887"/>
    </source>
</evidence>
<dbReference type="Gene3D" id="3.30.70.270">
    <property type="match status" value="1"/>
</dbReference>
<dbReference type="InterPro" id="IPR000160">
    <property type="entry name" value="GGDEF_dom"/>
</dbReference>
<reference evidence="4 5" key="1">
    <citation type="submission" date="2022-08" db="EMBL/GenBank/DDBJ databases">
        <title>Reclassification of Massilia species as members of the genera Telluria, Duganella, Pseudoduganella, Mokoshia gen. nov. and Zemynaea gen. nov. using orthogonal and non-orthogonal genome-based approaches.</title>
        <authorList>
            <person name="Bowman J.P."/>
        </authorList>
    </citation>
    <scope>NUCLEOTIDE SEQUENCE [LARGE SCALE GENOMIC DNA]</scope>
    <source>
        <strain evidence="4 5">JCM 31607</strain>
    </source>
</reference>
<feature type="domain" description="GGDEF" evidence="3">
    <location>
        <begin position="228"/>
        <end position="352"/>
    </location>
</feature>
<dbReference type="SUPFAM" id="SSF55073">
    <property type="entry name" value="Nucleotide cyclase"/>
    <property type="match status" value="1"/>
</dbReference>
<dbReference type="SMART" id="SM00267">
    <property type="entry name" value="GGDEF"/>
    <property type="match status" value="1"/>
</dbReference>
<dbReference type="EC" id="2.7.7.65" evidence="1"/>
<dbReference type="InterPro" id="IPR050469">
    <property type="entry name" value="Diguanylate_Cyclase"/>
</dbReference>
<dbReference type="CDD" id="cd01949">
    <property type="entry name" value="GGDEF"/>
    <property type="match status" value="1"/>
</dbReference>
<organism evidence="4 5">
    <name type="scientific">Massilia solisilvae</name>
    <dbReference type="NCBI Taxonomy" id="1811225"/>
    <lineage>
        <taxon>Bacteria</taxon>
        <taxon>Pseudomonadati</taxon>
        <taxon>Pseudomonadota</taxon>
        <taxon>Betaproteobacteria</taxon>
        <taxon>Burkholderiales</taxon>
        <taxon>Oxalobacteraceae</taxon>
        <taxon>Telluria group</taxon>
        <taxon>Massilia</taxon>
    </lineage>
</organism>
<protein>
    <recommendedName>
        <fullName evidence="1">diguanylate cyclase</fullName>
        <ecNumber evidence="1">2.7.7.65</ecNumber>
    </recommendedName>
</protein>
<dbReference type="InterPro" id="IPR043128">
    <property type="entry name" value="Rev_trsase/Diguanyl_cyclase"/>
</dbReference>
<evidence type="ECO:0000256" key="2">
    <source>
        <dbReference type="ARBA" id="ARBA00034247"/>
    </source>
</evidence>
<evidence type="ECO:0000313" key="4">
    <source>
        <dbReference type="EMBL" id="MCS0608353.1"/>
    </source>
</evidence>